<protein>
    <submittedName>
        <fullName evidence="1">Uncharacterized protein</fullName>
    </submittedName>
</protein>
<dbReference type="KEGG" id="azc:AZC_3569"/>
<dbReference type="HOGENOM" id="CLU_1792509_0_0_5"/>
<reference evidence="1 2" key="4">
    <citation type="journal article" date="2009" name="Appl. Environ. Microbiol.">
        <title>Comparative genome-wide transcriptional profiling of Azorhizobium caulinodans ORS571 grown under free-living and symbiotic conditions.</title>
        <authorList>
            <person name="Tsukada S."/>
            <person name="Aono T."/>
            <person name="Akiba N."/>
            <person name="Lee KB."/>
            <person name="Liu CT."/>
            <person name="Toyazaki H."/>
            <person name="Oyaizu H."/>
        </authorList>
    </citation>
    <scope>NUCLEOTIDE SEQUENCE [LARGE SCALE GENOMIC DNA]</scope>
    <source>
        <strain evidence="2">ATCC 43989 / DSM 5975 / JCM 20966 / LMG 6465 / NBRC 14845 / NCIMB 13405 / ORS 571</strain>
    </source>
</reference>
<reference evidence="1 2" key="1">
    <citation type="journal article" date="2007" name="Appl. Environ. Microbiol.">
        <title>Rhizobial factors required for stem nodule maturation and maintenance in Sesbania rostrata-Azorhizobium caulinodans ORS571 symbiosis.</title>
        <authorList>
            <person name="Suzuki S."/>
            <person name="Aono T."/>
            <person name="Lee KB."/>
            <person name="Suzuki T."/>
            <person name="Liu CT."/>
            <person name="Miwa H."/>
            <person name="Wakao S."/>
            <person name="Iki T."/>
            <person name="Oyaizu H."/>
        </authorList>
    </citation>
    <scope>NUCLEOTIDE SEQUENCE [LARGE SCALE GENOMIC DNA]</scope>
    <source>
        <strain evidence="2">ATCC 43989 / DSM 5975 / JCM 20966 / LMG 6465 / NBRC 14845 / NCIMB 13405 / ORS 571</strain>
    </source>
</reference>
<evidence type="ECO:0000313" key="1">
    <source>
        <dbReference type="EMBL" id="BAF89567.1"/>
    </source>
</evidence>
<reference evidence="1 2" key="3">
    <citation type="journal article" date="2008" name="BMC Genomics">
        <title>The genome of the versatile nitrogen fixer Azorhizobium caulinodans ORS571.</title>
        <authorList>
            <person name="Lee KB."/>
            <person name="Backer P.D."/>
            <person name="Aono T."/>
            <person name="Liu CT."/>
            <person name="Suzuki S."/>
            <person name="Suzuki T."/>
            <person name="Kaneko T."/>
            <person name="Yamada M."/>
            <person name="Tabata S."/>
            <person name="Kupfer D.M."/>
            <person name="Najar F.Z."/>
            <person name="Wiley G.B."/>
            <person name="Roe B."/>
            <person name="Binnewies T.T."/>
            <person name="Ussery D.W."/>
            <person name="D'Haeze W."/>
            <person name="Herder J.D."/>
            <person name="Gevers D."/>
            <person name="Vereecke D."/>
            <person name="Holsters M."/>
            <person name="Oyaizu H."/>
        </authorList>
    </citation>
    <scope>NUCLEOTIDE SEQUENCE [LARGE SCALE GENOMIC DNA]</scope>
    <source>
        <strain evidence="2">ATCC 43989 / DSM 5975 / JCM 20966 / LMG 6465 / NBRC 14845 / NCIMB 13405 / ORS 571</strain>
    </source>
</reference>
<dbReference type="Proteomes" id="UP000000270">
    <property type="component" value="Chromosome"/>
</dbReference>
<gene>
    <name evidence="1" type="ordered locus">AZC_3569</name>
</gene>
<dbReference type="eggNOG" id="ENOG502ZZI7">
    <property type="taxonomic scope" value="Bacteria"/>
</dbReference>
<name>A8IF30_AZOC5</name>
<reference evidence="1 2" key="5">
    <citation type="journal article" date="2010" name="Appl. Environ. Microbiol.">
        <title>phrR-like gene praR of Azorhizobium caulinodans ORS571 is essential for symbiosis with Sesbania rostrata and is involved in expression of reb genes.</title>
        <authorList>
            <person name="Akiba N."/>
            <person name="Aono T."/>
            <person name="Toyazaki H."/>
            <person name="Sato S."/>
            <person name="Oyaizu H."/>
        </authorList>
    </citation>
    <scope>NUCLEOTIDE SEQUENCE [LARGE SCALE GENOMIC DNA]</scope>
    <source>
        <strain evidence="2">ATCC 43989 / DSM 5975 / JCM 20966 / LMG 6465 / NBRC 14845 / NCIMB 13405 / ORS 571</strain>
    </source>
</reference>
<reference evidence="1 2" key="6">
    <citation type="journal article" date="2011" name="Appl. Environ. Microbiol.">
        <title>Involvement of the azorhizobial chromosome partition gene (parA) in the onset of bacteroid differentiation during Sesbania rostrata stem nodule development.</title>
        <authorList>
            <person name="Liu CT."/>
            <person name="Lee KB."/>
            <person name="Wang YS."/>
            <person name="Peng MH."/>
            <person name="Lee KT."/>
            <person name="Suzuki S."/>
            <person name="Suzuki T."/>
            <person name="Oyaizu H."/>
        </authorList>
    </citation>
    <scope>NUCLEOTIDE SEQUENCE [LARGE SCALE GENOMIC DNA]</scope>
    <source>
        <strain evidence="2">ATCC 43989 / DSM 5975 / JCM 20966 / LMG 6465 / NBRC 14845 / NCIMB 13405 / ORS 571</strain>
    </source>
</reference>
<accession>A8IF30</accession>
<organism evidence="1 2">
    <name type="scientific">Azorhizobium caulinodans (strain ATCC 43989 / DSM 5975 / JCM 20966 / LMG 6465 / NBRC 14845 / NCIMB 13405 / ORS 571)</name>
    <dbReference type="NCBI Taxonomy" id="438753"/>
    <lineage>
        <taxon>Bacteria</taxon>
        <taxon>Pseudomonadati</taxon>
        <taxon>Pseudomonadota</taxon>
        <taxon>Alphaproteobacteria</taxon>
        <taxon>Hyphomicrobiales</taxon>
        <taxon>Xanthobacteraceae</taxon>
        <taxon>Azorhizobium</taxon>
    </lineage>
</organism>
<proteinExistence type="predicted"/>
<reference evidence="2" key="2">
    <citation type="submission" date="2007-04" db="EMBL/GenBank/DDBJ databases">
        <title>Complete genome sequence of the nitrogen-fixing bacterium Azorhizobium caulinodans ORS571.</title>
        <authorList>
            <person name="Lee K.B."/>
            <person name="Backer P.D."/>
            <person name="Aono T."/>
            <person name="Liu C.T."/>
            <person name="Suzuki S."/>
            <person name="Suzuki T."/>
            <person name="Kaneko T."/>
            <person name="Yamada M."/>
            <person name="Tabata S."/>
            <person name="Kupfer D.M."/>
            <person name="Najar F.Z."/>
            <person name="Wiley G.B."/>
            <person name="Roe B."/>
            <person name="Binnewies T."/>
            <person name="Ussery D."/>
            <person name="Vereecke D."/>
            <person name="Gevers D."/>
            <person name="Holsters M."/>
            <person name="Oyaizu H."/>
        </authorList>
    </citation>
    <scope>NUCLEOTIDE SEQUENCE [LARGE SCALE GENOMIC DNA]</scope>
    <source>
        <strain evidence="2">ATCC 43989 / DSM 5975 / JCM 20966 / LMG 6465 / NBRC 14845 / NCIMB 13405 / ORS 571</strain>
    </source>
</reference>
<dbReference type="AlphaFoldDB" id="A8IF30"/>
<keyword evidence="2" id="KW-1185">Reference proteome</keyword>
<dbReference type="EMBL" id="AP009384">
    <property type="protein sequence ID" value="BAF89567.1"/>
    <property type="molecule type" value="Genomic_DNA"/>
</dbReference>
<evidence type="ECO:0000313" key="2">
    <source>
        <dbReference type="Proteomes" id="UP000000270"/>
    </source>
</evidence>
<sequence>MLTSPSRVRRMAMSDAFAFTNQWQDNLRAFQQNLLKLHPGAGPLAWPMSAVQSFWVETPLEVATHLQKFTAGQVQAQLNLFTDLSREDGPANLASKELAFLQQSAMAWNTEWLEIASLIQTKLLSAAQKPAEPGVEPYPLQRAA</sequence>